<dbReference type="EMBL" id="JAUKVY010000013">
    <property type="protein sequence ID" value="MDO1534257.1"/>
    <property type="molecule type" value="Genomic_DNA"/>
</dbReference>
<protein>
    <submittedName>
        <fullName evidence="3">Nuclear transport factor 2 family protein</fullName>
    </submittedName>
</protein>
<dbReference type="Proteomes" id="UP001169027">
    <property type="component" value="Unassembled WGS sequence"/>
</dbReference>
<organism evidence="3 4">
    <name type="scientific">Variovorax ginsengisoli</name>
    <dbReference type="NCBI Taxonomy" id="363844"/>
    <lineage>
        <taxon>Bacteria</taxon>
        <taxon>Pseudomonadati</taxon>
        <taxon>Pseudomonadota</taxon>
        <taxon>Betaproteobacteria</taxon>
        <taxon>Burkholderiales</taxon>
        <taxon>Comamonadaceae</taxon>
        <taxon>Variovorax</taxon>
    </lineage>
</organism>
<reference evidence="3" key="1">
    <citation type="submission" date="2023-06" db="EMBL/GenBank/DDBJ databases">
        <authorList>
            <person name="Jiang Y."/>
            <person name="Liu Q."/>
        </authorList>
    </citation>
    <scope>NUCLEOTIDE SEQUENCE</scope>
    <source>
        <strain evidence="3">CGMCC 1.12090</strain>
    </source>
</reference>
<gene>
    <name evidence="3" type="ORF">Q2T77_18370</name>
</gene>
<comment type="caution">
    <text evidence="3">The sequence shown here is derived from an EMBL/GenBank/DDBJ whole genome shotgun (WGS) entry which is preliminary data.</text>
</comment>
<evidence type="ECO:0000256" key="1">
    <source>
        <dbReference type="SAM" id="MobiDB-lite"/>
    </source>
</evidence>
<name>A0ABT8S7R4_9BURK</name>
<evidence type="ECO:0000259" key="2">
    <source>
        <dbReference type="Pfam" id="PF13577"/>
    </source>
</evidence>
<dbReference type="InterPro" id="IPR032710">
    <property type="entry name" value="NTF2-like_dom_sf"/>
</dbReference>
<evidence type="ECO:0000313" key="4">
    <source>
        <dbReference type="Proteomes" id="UP001169027"/>
    </source>
</evidence>
<accession>A0ABT8S7R4</accession>
<dbReference type="Pfam" id="PF13577">
    <property type="entry name" value="SnoaL_4"/>
    <property type="match status" value="1"/>
</dbReference>
<dbReference type="CDD" id="cd00531">
    <property type="entry name" value="NTF2_like"/>
    <property type="match status" value="1"/>
</dbReference>
<dbReference type="SUPFAM" id="SSF54427">
    <property type="entry name" value="NTF2-like"/>
    <property type="match status" value="1"/>
</dbReference>
<proteinExistence type="predicted"/>
<dbReference type="InterPro" id="IPR037401">
    <property type="entry name" value="SnoaL-like"/>
</dbReference>
<feature type="region of interest" description="Disordered" evidence="1">
    <location>
        <begin position="149"/>
        <end position="170"/>
    </location>
</feature>
<evidence type="ECO:0000313" key="3">
    <source>
        <dbReference type="EMBL" id="MDO1534257.1"/>
    </source>
</evidence>
<feature type="domain" description="SnoaL-like" evidence="2">
    <location>
        <begin position="12"/>
        <end position="136"/>
    </location>
</feature>
<dbReference type="Gene3D" id="3.10.450.50">
    <property type="match status" value="1"/>
</dbReference>
<sequence length="193" mass="21885">MDRNEMNASVVELMDREAIRECMFRYCRGIDRQDEAALRSAYWPDATDRHGPYQGSATGFVDWALEKLRTQGERSVHNVANLSITLRGMQAAVETYFTALQRDRDAQGIAREVFLAGRYLDRFEKRDEEWRIAQRTVVYDWVRPLGTPDGSEAERFGPRQPIGGVRGDDPVHALLAAIQQPGSQDDPGSARNL</sequence>
<keyword evidence="4" id="KW-1185">Reference proteome</keyword>
<dbReference type="RefSeq" id="WP_301811726.1">
    <property type="nucleotide sequence ID" value="NZ_JAUJZH010000013.1"/>
</dbReference>